<dbReference type="Proteomes" id="UP000770717">
    <property type="component" value="Unassembled WGS sequence"/>
</dbReference>
<reference evidence="3" key="1">
    <citation type="thesis" date="2020" institute="ProQuest LLC" country="789 East Eisenhower Parkway, Ann Arbor, MI, USA">
        <title>Comparative Genomics and Chromosome Evolution.</title>
        <authorList>
            <person name="Mudd A.B."/>
        </authorList>
    </citation>
    <scope>NUCLEOTIDE SEQUENCE</scope>
    <source>
        <strain evidence="3">HN-11 Male</strain>
        <tissue evidence="3">Kidney and liver</tissue>
    </source>
</reference>
<organism evidence="3 4">
    <name type="scientific">Eleutherodactylus coqui</name>
    <name type="common">Puerto Rican coqui</name>
    <dbReference type="NCBI Taxonomy" id="57060"/>
    <lineage>
        <taxon>Eukaryota</taxon>
        <taxon>Metazoa</taxon>
        <taxon>Chordata</taxon>
        <taxon>Craniata</taxon>
        <taxon>Vertebrata</taxon>
        <taxon>Euteleostomi</taxon>
        <taxon>Amphibia</taxon>
        <taxon>Batrachia</taxon>
        <taxon>Anura</taxon>
        <taxon>Neobatrachia</taxon>
        <taxon>Hyloidea</taxon>
        <taxon>Eleutherodactylidae</taxon>
        <taxon>Eleutherodactylinae</taxon>
        <taxon>Eleutherodactylus</taxon>
        <taxon>Eleutherodactylus</taxon>
    </lineage>
</organism>
<evidence type="ECO:0000313" key="3">
    <source>
        <dbReference type="EMBL" id="KAG9460320.1"/>
    </source>
</evidence>
<evidence type="ECO:0000256" key="2">
    <source>
        <dbReference type="SAM" id="SignalP"/>
    </source>
</evidence>
<keyword evidence="1" id="KW-0472">Membrane</keyword>
<keyword evidence="4" id="KW-1185">Reference proteome</keyword>
<name>A0A8J6BCC4_ELECQ</name>
<keyword evidence="2" id="KW-0732">Signal</keyword>
<sequence>MQTKPVSSIALPLLLLWRVQTTIKWATSGLSSSFKKKISKSKYTKKKAIIIGCLFVGSAGSFLFFVPQVYQEAFFHT</sequence>
<dbReference type="EMBL" id="WNTK01084091">
    <property type="protein sequence ID" value="KAG9460320.1"/>
    <property type="molecule type" value="Genomic_DNA"/>
</dbReference>
<keyword evidence="1" id="KW-1133">Transmembrane helix</keyword>
<accession>A0A8J6BCC4</accession>
<dbReference type="AlphaFoldDB" id="A0A8J6BCC4"/>
<feature type="transmembrane region" description="Helical" evidence="1">
    <location>
        <begin position="48"/>
        <end position="70"/>
    </location>
</feature>
<evidence type="ECO:0000313" key="4">
    <source>
        <dbReference type="Proteomes" id="UP000770717"/>
    </source>
</evidence>
<keyword evidence="1" id="KW-0812">Transmembrane</keyword>
<comment type="caution">
    <text evidence="3">The sequence shown here is derived from an EMBL/GenBank/DDBJ whole genome shotgun (WGS) entry which is preliminary data.</text>
</comment>
<feature type="signal peptide" evidence="2">
    <location>
        <begin position="1"/>
        <end position="21"/>
    </location>
</feature>
<feature type="chain" id="PRO_5035145197" evidence="2">
    <location>
        <begin position="22"/>
        <end position="77"/>
    </location>
</feature>
<protein>
    <submittedName>
        <fullName evidence="3">Uncharacterized protein</fullName>
    </submittedName>
</protein>
<proteinExistence type="predicted"/>
<gene>
    <name evidence="3" type="ORF">GDO78_022617</name>
</gene>
<evidence type="ECO:0000256" key="1">
    <source>
        <dbReference type="SAM" id="Phobius"/>
    </source>
</evidence>